<evidence type="ECO:0000313" key="3">
    <source>
        <dbReference type="Proteomes" id="UP000474676"/>
    </source>
</evidence>
<sequence length="318" mass="36573">MSKKISIFAREDREITVGLPRALLYHRYEILWKSFFSELGVQCVTSPRTNKAIIDRGIERSIDETCLSTKIYMGHVDALIGKCDYILIPRISNFGIRRFMCTKFEALYDMTGNVFRGSGQKFLAYDIDVVKKTGEEKAMIAMAEAMGFSRKEGKNAYKAAKRFENDDWKRKVREEERKLRTDQIKIMVAGHSYITEDEYVGKPVIRMLEEMGVTPIIADRIDRKEAIRQSARISPTIKWEMSRELMGSIQIRRNKIDGVILLSAYPCGPDSMVNEMIIRKFRGLPIQTIVLDTQEGMAGLETRLESFTDVLKLQRGEL</sequence>
<gene>
    <name evidence="2" type="ORF">FYJ64_01655</name>
</gene>
<reference evidence="2 3" key="1">
    <citation type="submission" date="2019-08" db="EMBL/GenBank/DDBJ databases">
        <title>In-depth cultivation of the pig gut microbiome towards novel bacterial diversity and tailored functional studies.</title>
        <authorList>
            <person name="Wylensek D."/>
            <person name="Hitch T.C.A."/>
            <person name="Clavel T."/>
        </authorList>
    </citation>
    <scope>NUCLEOTIDE SEQUENCE [LARGE SCALE GENOMIC DNA]</scope>
    <source>
        <strain evidence="2 3">WCA-MUC-591-APC-3H</strain>
    </source>
</reference>
<dbReference type="Pfam" id="PF09989">
    <property type="entry name" value="DUF2229"/>
    <property type="match status" value="1"/>
</dbReference>
<dbReference type="RefSeq" id="WP_154573503.1">
    <property type="nucleotide sequence ID" value="NZ_VUMZ01000001.1"/>
</dbReference>
<feature type="domain" description="DUF2229" evidence="1">
    <location>
        <begin position="16"/>
        <end position="220"/>
    </location>
</feature>
<keyword evidence="3" id="KW-1185">Reference proteome</keyword>
<name>A0A6L5Y2Y2_9FIRM</name>
<proteinExistence type="predicted"/>
<dbReference type="GeneID" id="303114020"/>
<dbReference type="InterPro" id="IPR051805">
    <property type="entry name" value="Dehydratase_Activator_Redct"/>
</dbReference>
<accession>A0A6L5Y2Y2</accession>
<dbReference type="PANTHER" id="PTHR32329">
    <property type="entry name" value="BIFUNCTIONAL PROTEIN [INCLUDES 2-HYDROXYACYL-COA DEHYDRATASE (N-TER) AND ITS ACTIVATOR DOMAIN (C_TERM)-RELATED"/>
    <property type="match status" value="1"/>
</dbReference>
<dbReference type="AlphaFoldDB" id="A0A6L5Y2Y2"/>
<evidence type="ECO:0000313" key="2">
    <source>
        <dbReference type="EMBL" id="MST51036.1"/>
    </source>
</evidence>
<dbReference type="Proteomes" id="UP000474676">
    <property type="component" value="Unassembled WGS sequence"/>
</dbReference>
<dbReference type="EMBL" id="VUMZ01000001">
    <property type="protein sequence ID" value="MST51036.1"/>
    <property type="molecule type" value="Genomic_DNA"/>
</dbReference>
<comment type="caution">
    <text evidence="2">The sequence shown here is derived from an EMBL/GenBank/DDBJ whole genome shotgun (WGS) entry which is preliminary data.</text>
</comment>
<dbReference type="Gene3D" id="3.40.50.11900">
    <property type="match status" value="1"/>
</dbReference>
<dbReference type="InterPro" id="IPR018709">
    <property type="entry name" value="CoA_activase_DUF2229"/>
</dbReference>
<protein>
    <recommendedName>
        <fullName evidence="1">DUF2229 domain-containing protein</fullName>
    </recommendedName>
</protein>
<evidence type="ECO:0000259" key="1">
    <source>
        <dbReference type="Pfam" id="PF09989"/>
    </source>
</evidence>
<dbReference type="PANTHER" id="PTHR32329:SF2">
    <property type="entry name" value="BIFUNCTIONAL PROTEIN [INCLUDES 2-HYDROXYACYL-COA DEHYDRATASE (N-TER) AND ITS ACTIVATOR DOMAIN (C_TERM)"/>
    <property type="match status" value="1"/>
</dbReference>
<organism evidence="2 3">
    <name type="scientific">Hornefia butyriciproducens</name>
    <dbReference type="NCBI Taxonomy" id="2652293"/>
    <lineage>
        <taxon>Bacteria</taxon>
        <taxon>Bacillati</taxon>
        <taxon>Bacillota</taxon>
        <taxon>Clostridia</taxon>
        <taxon>Peptostreptococcales</taxon>
        <taxon>Anaerovoracaceae</taxon>
        <taxon>Hornefia</taxon>
    </lineage>
</organism>